<reference evidence="2 3" key="1">
    <citation type="journal article" date="2018" name="Nat. Biotechnol.">
        <title>A standardized bacterial taxonomy based on genome phylogeny substantially revises the tree of life.</title>
        <authorList>
            <person name="Parks D.H."/>
            <person name="Chuvochina M."/>
            <person name="Waite D.W."/>
            <person name="Rinke C."/>
            <person name="Skarshewski A."/>
            <person name="Chaumeil P.A."/>
            <person name="Hugenholtz P."/>
        </authorList>
    </citation>
    <scope>NUCLEOTIDE SEQUENCE [LARGE SCALE GENOMIC DNA]</scope>
    <source>
        <strain evidence="2">UBA9158</strain>
    </source>
</reference>
<evidence type="ECO:0000313" key="3">
    <source>
        <dbReference type="Proteomes" id="UP000259273"/>
    </source>
</evidence>
<dbReference type="AlphaFoldDB" id="A0A3C1KN14"/>
<dbReference type="Pfam" id="PF05050">
    <property type="entry name" value="Methyltransf_21"/>
    <property type="match status" value="1"/>
</dbReference>
<comment type="caution">
    <text evidence="2">The sequence shown here is derived from an EMBL/GenBank/DDBJ whole genome shotgun (WGS) entry which is preliminary data.</text>
</comment>
<dbReference type="InterPro" id="IPR006342">
    <property type="entry name" value="FkbM_mtfrase"/>
</dbReference>
<evidence type="ECO:0000259" key="1">
    <source>
        <dbReference type="Pfam" id="PF05050"/>
    </source>
</evidence>
<accession>A0A3C1KN14</accession>
<dbReference type="Proteomes" id="UP000259273">
    <property type="component" value="Unassembled WGS sequence"/>
</dbReference>
<sequence>MPAWSPVPTAVPCATCPCSTDTQPLPERAGANMNPFKILSAISSGSFKGHFGQYGEDVIVRKLVKPNRGPGRYLDLGAFHPFRFSNTAYLWMCGWQGVNVDANANSIRLFDRVRRGDKNICAAVVSEAEIASGLTEVNLMLPQVTKTRDGISALGSISSDRAELKELVRAVPVPTLSVNRILAENSGEDIRYINIDIEGYDEKIACDIDLARFRPEVISVEEYGPNLTALANSVVCQHLQAHDYQLFARAGYTSIYVRED</sequence>
<dbReference type="EMBL" id="DMND01000107">
    <property type="protein sequence ID" value="HAN27596.1"/>
    <property type="molecule type" value="Genomic_DNA"/>
</dbReference>
<organism evidence="2 3">
    <name type="scientific">Haliea salexigens</name>
    <dbReference type="NCBI Taxonomy" id="287487"/>
    <lineage>
        <taxon>Bacteria</taxon>
        <taxon>Pseudomonadati</taxon>
        <taxon>Pseudomonadota</taxon>
        <taxon>Gammaproteobacteria</taxon>
        <taxon>Cellvibrionales</taxon>
        <taxon>Halieaceae</taxon>
        <taxon>Haliea</taxon>
    </lineage>
</organism>
<gene>
    <name evidence="2" type="ORF">DCP75_07730</name>
</gene>
<name>A0A3C1KN14_9GAMM</name>
<evidence type="ECO:0000313" key="2">
    <source>
        <dbReference type="EMBL" id="HAN27596.1"/>
    </source>
</evidence>
<feature type="domain" description="Methyltransferase FkbM" evidence="1">
    <location>
        <begin position="75"/>
        <end position="245"/>
    </location>
</feature>
<protein>
    <recommendedName>
        <fullName evidence="1">Methyltransferase FkbM domain-containing protein</fullName>
    </recommendedName>
</protein>
<proteinExistence type="predicted"/>